<proteinExistence type="predicted"/>
<dbReference type="OrthoDB" id="436461at2"/>
<organism evidence="1 2">
    <name type="scientific">Emergencia timonensis</name>
    <dbReference type="NCBI Taxonomy" id="1776384"/>
    <lineage>
        <taxon>Bacteria</taxon>
        <taxon>Bacillati</taxon>
        <taxon>Bacillota</taxon>
        <taxon>Clostridia</taxon>
        <taxon>Peptostreptococcales</taxon>
        <taxon>Anaerovoracaceae</taxon>
        <taxon>Emergencia</taxon>
    </lineage>
</organism>
<name>A0A415E3V1_9FIRM</name>
<dbReference type="EMBL" id="QRMS01000002">
    <property type="protein sequence ID" value="RHJ88264.1"/>
    <property type="molecule type" value="Genomic_DNA"/>
</dbReference>
<dbReference type="STRING" id="1776384.GCA_900086585_03852"/>
<dbReference type="AlphaFoldDB" id="A0A415E3V1"/>
<evidence type="ECO:0000313" key="2">
    <source>
        <dbReference type="Proteomes" id="UP000284841"/>
    </source>
</evidence>
<dbReference type="GeneID" id="83006138"/>
<sequence length="282" mass="32510">MTSKHDFYKEIRDQDQPYHKQMLKLLKFVDEEEINIMSGAWMEHMEDPDAEMKIKDFLLNPSEDTAFTVPLLRQWLFELIVGTVVLQDNLDEEIPVTAVLYPPTHSLMICETDIGIIASALDEVEYALIGDIDNREFRLHLRQAYESIKTSVESFGILTMPEFDRVNDRVVHFSNSGRLVGLIREIDLRHACGNIVTLMNRKTRELALDSPLTIFVGGNVLNGDFTVPNLISVYYGIDSNTLDEGMIQEIYRPFTESDDKLLSVTRMFGTEKLLRRLFEQQQ</sequence>
<gene>
    <name evidence="1" type="ORF">DW099_07585</name>
</gene>
<accession>A0A415E3V1</accession>
<dbReference type="Proteomes" id="UP000284841">
    <property type="component" value="Unassembled WGS sequence"/>
</dbReference>
<reference evidence="1 2" key="1">
    <citation type="submission" date="2018-08" db="EMBL/GenBank/DDBJ databases">
        <title>A genome reference for cultivated species of the human gut microbiota.</title>
        <authorList>
            <person name="Zou Y."/>
            <person name="Xue W."/>
            <person name="Luo G."/>
        </authorList>
    </citation>
    <scope>NUCLEOTIDE SEQUENCE [LARGE SCALE GENOMIC DNA]</scope>
    <source>
        <strain evidence="1 2">AM07-24</strain>
    </source>
</reference>
<evidence type="ECO:0000313" key="1">
    <source>
        <dbReference type="EMBL" id="RHJ88264.1"/>
    </source>
</evidence>
<protein>
    <submittedName>
        <fullName evidence="1">Uncharacterized protein</fullName>
    </submittedName>
</protein>
<comment type="caution">
    <text evidence="1">The sequence shown here is derived from an EMBL/GenBank/DDBJ whole genome shotgun (WGS) entry which is preliminary data.</text>
</comment>
<keyword evidence="2" id="KW-1185">Reference proteome</keyword>
<dbReference type="RefSeq" id="WP_067541954.1">
    <property type="nucleotide sequence ID" value="NZ_AP025567.1"/>
</dbReference>